<comment type="function">
    <text evidence="12">Represses a number of genes involved in the response to DNA damage (SOS response), including recA and lexA. In the presence of single-stranded DNA, RecA interacts with LexA causing an autocatalytic cleavage which disrupts the DNA-binding part of LexA, leading to derepression of the SOS regulon and eventually DNA repair.</text>
</comment>
<keyword evidence="4 12" id="KW-0227">DNA damage</keyword>
<protein>
    <recommendedName>
        <fullName evidence="12">LexA repressor</fullName>
        <ecNumber evidence="12">3.4.21.88</ecNumber>
    </recommendedName>
</protein>
<feature type="domain" description="LexA repressor DNA-binding" evidence="15">
    <location>
        <begin position="2"/>
        <end position="62"/>
    </location>
</feature>
<dbReference type="CDD" id="cd06529">
    <property type="entry name" value="S24_LexA-like"/>
    <property type="match status" value="1"/>
</dbReference>
<dbReference type="SUPFAM" id="SSF46785">
    <property type="entry name" value="Winged helix' DNA-binding domain"/>
    <property type="match status" value="1"/>
</dbReference>
<dbReference type="SUPFAM" id="SSF51306">
    <property type="entry name" value="LexA/Signal peptidase"/>
    <property type="match status" value="1"/>
</dbReference>
<dbReference type="Pfam" id="PF00717">
    <property type="entry name" value="Peptidase_S24"/>
    <property type="match status" value="1"/>
</dbReference>
<evidence type="ECO:0000256" key="4">
    <source>
        <dbReference type="ARBA" id="ARBA00022763"/>
    </source>
</evidence>
<dbReference type="EC" id="3.4.21.88" evidence="12"/>
<dbReference type="PANTHER" id="PTHR33516:SF2">
    <property type="entry name" value="LEXA REPRESSOR-RELATED"/>
    <property type="match status" value="1"/>
</dbReference>
<dbReference type="RefSeq" id="WP_408105758.1">
    <property type="nucleotide sequence ID" value="NZ_JBFNFH010000003.1"/>
</dbReference>
<dbReference type="InterPro" id="IPR006199">
    <property type="entry name" value="LexA_DNA-bd_dom"/>
</dbReference>
<comment type="catalytic activity">
    <reaction evidence="12">
        <text>Hydrolysis of Ala-|-Gly bond in repressor LexA.</text>
        <dbReference type="EC" id="3.4.21.88"/>
    </reaction>
</comment>
<comment type="subunit">
    <text evidence="12">Homodimer.</text>
</comment>
<evidence type="ECO:0000256" key="12">
    <source>
        <dbReference type="HAMAP-Rule" id="MF_00015"/>
    </source>
</evidence>
<evidence type="ECO:0000256" key="6">
    <source>
        <dbReference type="ARBA" id="ARBA00022813"/>
    </source>
</evidence>
<dbReference type="Pfam" id="PF01726">
    <property type="entry name" value="LexA_DNA_bind"/>
    <property type="match status" value="1"/>
</dbReference>
<proteinExistence type="inferred from homology"/>
<dbReference type="Proteomes" id="UP001629536">
    <property type="component" value="Unassembled WGS sequence"/>
</dbReference>
<accession>A0ABW9F6B8</accession>
<dbReference type="Gene3D" id="1.10.10.10">
    <property type="entry name" value="Winged helix-like DNA-binding domain superfamily/Winged helix DNA-binding domain"/>
    <property type="match status" value="1"/>
</dbReference>
<evidence type="ECO:0000256" key="13">
    <source>
        <dbReference type="RuleBase" id="RU003991"/>
    </source>
</evidence>
<keyword evidence="3 12" id="KW-0235">DNA replication</keyword>
<keyword evidence="10 12" id="KW-0234">DNA repair</keyword>
<evidence type="ECO:0000256" key="10">
    <source>
        <dbReference type="ARBA" id="ARBA00023204"/>
    </source>
</evidence>
<feature type="DNA-binding region" description="H-T-H motif" evidence="12">
    <location>
        <begin position="26"/>
        <end position="46"/>
    </location>
</feature>
<comment type="caution">
    <text evidence="16">The sequence shown here is derived from an EMBL/GenBank/DDBJ whole genome shotgun (WGS) entry which is preliminary data.</text>
</comment>
<dbReference type="Gene3D" id="2.10.109.10">
    <property type="entry name" value="Umud Fragment, subunit A"/>
    <property type="match status" value="1"/>
</dbReference>
<dbReference type="GO" id="GO:0004252">
    <property type="term" value="F:serine-type endopeptidase activity"/>
    <property type="evidence" value="ECO:0007669"/>
    <property type="project" value="UniProtKB-EC"/>
</dbReference>
<evidence type="ECO:0000313" key="17">
    <source>
        <dbReference type="Proteomes" id="UP001629536"/>
    </source>
</evidence>
<evidence type="ECO:0000259" key="14">
    <source>
        <dbReference type="Pfam" id="PF00717"/>
    </source>
</evidence>
<dbReference type="EMBL" id="JBFNFH010000003">
    <property type="protein sequence ID" value="MFM1524528.1"/>
    <property type="molecule type" value="Genomic_DNA"/>
</dbReference>
<keyword evidence="9 12" id="KW-0804">Transcription</keyword>
<dbReference type="NCBIfam" id="TIGR00498">
    <property type="entry name" value="lexA"/>
    <property type="match status" value="1"/>
</dbReference>
<evidence type="ECO:0000256" key="7">
    <source>
        <dbReference type="ARBA" id="ARBA00023015"/>
    </source>
</evidence>
<keyword evidence="7 12" id="KW-0805">Transcription regulation</keyword>
<evidence type="ECO:0000256" key="8">
    <source>
        <dbReference type="ARBA" id="ARBA00023125"/>
    </source>
</evidence>
<reference evidence="16 17" key="1">
    <citation type="journal article" date="2024" name="Front. Microbiol.">
        <title>Pangenomic and biochemical analyses of Helcococcus ovis reveal widespread tetracycline resistance and a novel bacterial species, Helcococcus bovis.</title>
        <authorList>
            <person name="Cunha F."/>
            <person name="Zhai Y."/>
            <person name="Casaro S."/>
            <person name="Jones K.L."/>
            <person name="Hernandez M."/>
            <person name="Bisinotto R.S."/>
            <person name="Kariyawasam S."/>
            <person name="Brown M.B."/>
            <person name="Phillips A."/>
            <person name="Jeong K.C."/>
            <person name="Galvao K.N."/>
        </authorList>
    </citation>
    <scope>NUCLEOTIDE SEQUENCE [LARGE SCALE GENOMIC DNA]</scope>
    <source>
        <strain evidence="16 17">KG197</strain>
    </source>
</reference>
<keyword evidence="2 12" id="KW-0678">Repressor</keyword>
<dbReference type="InterPro" id="IPR039418">
    <property type="entry name" value="LexA-like"/>
</dbReference>
<evidence type="ECO:0000256" key="11">
    <source>
        <dbReference type="ARBA" id="ARBA00023236"/>
    </source>
</evidence>
<organism evidence="16 17">
    <name type="scientific">Helcococcus bovis</name>
    <dbReference type="NCBI Taxonomy" id="3153252"/>
    <lineage>
        <taxon>Bacteria</taxon>
        <taxon>Bacillati</taxon>
        <taxon>Bacillota</taxon>
        <taxon>Tissierellia</taxon>
        <taxon>Tissierellales</taxon>
        <taxon>Peptoniphilaceae</taxon>
        <taxon>Helcococcus</taxon>
    </lineage>
</organism>
<dbReference type="InterPro" id="IPR036388">
    <property type="entry name" value="WH-like_DNA-bd_sf"/>
</dbReference>
<keyword evidence="8 12" id="KW-0238">DNA-binding</keyword>
<keyword evidence="5 12" id="KW-0378">Hydrolase</keyword>
<evidence type="ECO:0000256" key="3">
    <source>
        <dbReference type="ARBA" id="ARBA00022705"/>
    </source>
</evidence>
<feature type="active site" description="For autocatalytic cleavage activity" evidence="12">
    <location>
        <position position="163"/>
    </location>
</feature>
<feature type="active site" description="For autocatalytic cleavage activity" evidence="12">
    <location>
        <position position="126"/>
    </location>
</feature>
<comment type="similarity">
    <text evidence="1 12 13">Belongs to the peptidase S24 family.</text>
</comment>
<keyword evidence="6 12" id="KW-0068">Autocatalytic cleavage</keyword>
<dbReference type="PRINTS" id="PR00726">
    <property type="entry name" value="LEXASERPTASE"/>
</dbReference>
<evidence type="ECO:0000256" key="9">
    <source>
        <dbReference type="ARBA" id="ARBA00023163"/>
    </source>
</evidence>
<dbReference type="InterPro" id="IPR006200">
    <property type="entry name" value="LexA"/>
</dbReference>
<evidence type="ECO:0000256" key="2">
    <source>
        <dbReference type="ARBA" id="ARBA00022491"/>
    </source>
</evidence>
<dbReference type="InterPro" id="IPR006197">
    <property type="entry name" value="Peptidase_S24_LexA"/>
</dbReference>
<evidence type="ECO:0000259" key="15">
    <source>
        <dbReference type="Pfam" id="PF01726"/>
    </source>
</evidence>
<evidence type="ECO:0000256" key="1">
    <source>
        <dbReference type="ARBA" id="ARBA00007484"/>
    </source>
</evidence>
<feature type="site" description="Cleavage; by autolysis" evidence="12">
    <location>
        <begin position="91"/>
        <end position="92"/>
    </location>
</feature>
<dbReference type="InterPro" id="IPR050077">
    <property type="entry name" value="LexA_repressor"/>
</dbReference>
<sequence>MLNDRQIKVLNFLIEFISTNQFPPSVREIQAKVGIKSTSTVNSDLNKLNDLGYIKKNNQTSRSIEILKDVNGESTHKEETIDVPLLGQVAAGTPILAVEDVDSFFPIPDYYSKFGELFMLEIKGDSMIEAGILDGDKILVKKTNYGDHGDIIVALIDDSATCKRLYKKNNQVMLIPENSTMEPIIPDNLQILGKVISLFREHI</sequence>
<dbReference type="InterPro" id="IPR036286">
    <property type="entry name" value="LexA/Signal_pep-like_sf"/>
</dbReference>
<dbReference type="InterPro" id="IPR015927">
    <property type="entry name" value="Peptidase_S24_S26A/B/C"/>
</dbReference>
<evidence type="ECO:0000256" key="5">
    <source>
        <dbReference type="ARBA" id="ARBA00022801"/>
    </source>
</evidence>
<dbReference type="HAMAP" id="MF_00015">
    <property type="entry name" value="LexA"/>
    <property type="match status" value="1"/>
</dbReference>
<keyword evidence="17" id="KW-1185">Reference proteome</keyword>
<evidence type="ECO:0000313" key="16">
    <source>
        <dbReference type="EMBL" id="MFM1524528.1"/>
    </source>
</evidence>
<name>A0ABW9F6B8_9FIRM</name>
<feature type="domain" description="Peptidase S24/S26A/S26B/S26C" evidence="14">
    <location>
        <begin position="84"/>
        <end position="196"/>
    </location>
</feature>
<dbReference type="PANTHER" id="PTHR33516">
    <property type="entry name" value="LEXA REPRESSOR"/>
    <property type="match status" value="1"/>
</dbReference>
<keyword evidence="11 12" id="KW-0742">SOS response</keyword>
<gene>
    <name evidence="12 16" type="primary">lexA</name>
    <name evidence="16" type="ORF">ABGF40_02465</name>
</gene>
<dbReference type="InterPro" id="IPR036390">
    <property type="entry name" value="WH_DNA-bd_sf"/>
</dbReference>